<keyword evidence="2" id="KW-1185">Reference proteome</keyword>
<proteinExistence type="predicted"/>
<comment type="caution">
    <text evidence="1">The sequence shown here is derived from an EMBL/GenBank/DDBJ whole genome shotgun (WGS) entry which is preliminary data.</text>
</comment>
<reference evidence="1" key="1">
    <citation type="submission" date="2020-09" db="EMBL/GenBank/DDBJ databases">
        <title>Genome-Enabled Discovery of Anthraquinone Biosynthesis in Senna tora.</title>
        <authorList>
            <person name="Kang S.-H."/>
            <person name="Pandey R.P."/>
            <person name="Lee C.-M."/>
            <person name="Sim J.-S."/>
            <person name="Jeong J.-T."/>
            <person name="Choi B.-S."/>
            <person name="Jung M."/>
            <person name="Ginzburg D."/>
            <person name="Zhao K."/>
            <person name="Won S.Y."/>
            <person name="Oh T.-J."/>
            <person name="Yu Y."/>
            <person name="Kim N.-H."/>
            <person name="Lee O.R."/>
            <person name="Lee T.-H."/>
            <person name="Bashyal P."/>
            <person name="Kim T.-S."/>
            <person name="Lee W.-H."/>
            <person name="Kawkins C."/>
            <person name="Kim C.-K."/>
            <person name="Kim J.S."/>
            <person name="Ahn B.O."/>
            <person name="Rhee S.Y."/>
            <person name="Sohng J.K."/>
        </authorList>
    </citation>
    <scope>NUCLEOTIDE SEQUENCE</scope>
    <source>
        <tissue evidence="1">Leaf</tissue>
    </source>
</reference>
<protein>
    <submittedName>
        <fullName evidence="1">Uncharacterized protein</fullName>
    </submittedName>
</protein>
<gene>
    <name evidence="1" type="ORF">G2W53_014514</name>
</gene>
<name>A0A835C2R2_9FABA</name>
<dbReference type="EMBL" id="JAAIUW010000005">
    <property type="protein sequence ID" value="KAF7832181.1"/>
    <property type="molecule type" value="Genomic_DNA"/>
</dbReference>
<organism evidence="1 2">
    <name type="scientific">Senna tora</name>
    <dbReference type="NCBI Taxonomy" id="362788"/>
    <lineage>
        <taxon>Eukaryota</taxon>
        <taxon>Viridiplantae</taxon>
        <taxon>Streptophyta</taxon>
        <taxon>Embryophyta</taxon>
        <taxon>Tracheophyta</taxon>
        <taxon>Spermatophyta</taxon>
        <taxon>Magnoliopsida</taxon>
        <taxon>eudicotyledons</taxon>
        <taxon>Gunneridae</taxon>
        <taxon>Pentapetalae</taxon>
        <taxon>rosids</taxon>
        <taxon>fabids</taxon>
        <taxon>Fabales</taxon>
        <taxon>Fabaceae</taxon>
        <taxon>Caesalpinioideae</taxon>
        <taxon>Cassia clade</taxon>
        <taxon>Senna</taxon>
    </lineage>
</organism>
<sequence>MGQMKAVVKVEFNCHDVLRLRKIDIFLSINPSRLIQFPIPLSIPGVGGDDDSDCVTVALSLLDESTPEANGTTRNPKLVAHI</sequence>
<dbReference type="Proteomes" id="UP000634136">
    <property type="component" value="Unassembled WGS sequence"/>
</dbReference>
<evidence type="ECO:0000313" key="2">
    <source>
        <dbReference type="Proteomes" id="UP000634136"/>
    </source>
</evidence>
<dbReference type="AlphaFoldDB" id="A0A835C2R2"/>
<accession>A0A835C2R2</accession>
<evidence type="ECO:0000313" key="1">
    <source>
        <dbReference type="EMBL" id="KAF7832181.1"/>
    </source>
</evidence>